<feature type="region of interest" description="Disordered" evidence="1">
    <location>
        <begin position="1"/>
        <end position="49"/>
    </location>
</feature>
<dbReference type="EMBL" id="OV725078">
    <property type="protein sequence ID" value="CAH1394243.1"/>
    <property type="molecule type" value="Genomic_DNA"/>
</dbReference>
<gene>
    <name evidence="2" type="ORF">NEZAVI_LOCUS4774</name>
</gene>
<accession>A0A9P0H1U4</accession>
<evidence type="ECO:0000313" key="2">
    <source>
        <dbReference type="EMBL" id="CAH1394243.1"/>
    </source>
</evidence>
<evidence type="ECO:0000313" key="3">
    <source>
        <dbReference type="Proteomes" id="UP001152798"/>
    </source>
</evidence>
<dbReference type="OrthoDB" id="6740956at2759"/>
<organism evidence="2 3">
    <name type="scientific">Nezara viridula</name>
    <name type="common">Southern green stink bug</name>
    <name type="synonym">Cimex viridulus</name>
    <dbReference type="NCBI Taxonomy" id="85310"/>
    <lineage>
        <taxon>Eukaryota</taxon>
        <taxon>Metazoa</taxon>
        <taxon>Ecdysozoa</taxon>
        <taxon>Arthropoda</taxon>
        <taxon>Hexapoda</taxon>
        <taxon>Insecta</taxon>
        <taxon>Pterygota</taxon>
        <taxon>Neoptera</taxon>
        <taxon>Paraneoptera</taxon>
        <taxon>Hemiptera</taxon>
        <taxon>Heteroptera</taxon>
        <taxon>Panheteroptera</taxon>
        <taxon>Pentatomomorpha</taxon>
        <taxon>Pentatomoidea</taxon>
        <taxon>Pentatomidae</taxon>
        <taxon>Pentatominae</taxon>
        <taxon>Nezara</taxon>
    </lineage>
</organism>
<proteinExistence type="predicted"/>
<sequence>MAEDKIARAAHEFRVEGRRPQGRPRNLGRRNQRSLQQEGNGLEEEKANGSEQRFLGHGSLYLVANNAWKKKHIKELTERCRAAPAFWDIKCKE</sequence>
<dbReference type="AlphaFoldDB" id="A0A9P0H1U4"/>
<protein>
    <submittedName>
        <fullName evidence="2">Uncharacterized protein</fullName>
    </submittedName>
</protein>
<name>A0A9P0H1U4_NEZVI</name>
<feature type="compositionally biased region" description="Basic and acidic residues" evidence="1">
    <location>
        <begin position="1"/>
        <end position="19"/>
    </location>
</feature>
<keyword evidence="3" id="KW-1185">Reference proteome</keyword>
<feature type="compositionally biased region" description="Basic residues" evidence="1">
    <location>
        <begin position="20"/>
        <end position="32"/>
    </location>
</feature>
<evidence type="ECO:0000256" key="1">
    <source>
        <dbReference type="SAM" id="MobiDB-lite"/>
    </source>
</evidence>
<reference evidence="2" key="1">
    <citation type="submission" date="2022-01" db="EMBL/GenBank/DDBJ databases">
        <authorList>
            <person name="King R."/>
        </authorList>
    </citation>
    <scope>NUCLEOTIDE SEQUENCE</scope>
</reference>
<dbReference type="Proteomes" id="UP001152798">
    <property type="component" value="Chromosome 2"/>
</dbReference>